<dbReference type="EMBL" id="JADGJW010000722">
    <property type="protein sequence ID" value="KAJ3213330.1"/>
    <property type="molecule type" value="Genomic_DNA"/>
</dbReference>
<reference evidence="1" key="1">
    <citation type="submission" date="2020-05" db="EMBL/GenBank/DDBJ databases">
        <title>Phylogenomic resolution of chytrid fungi.</title>
        <authorList>
            <person name="Stajich J.E."/>
            <person name="Amses K."/>
            <person name="Simmons R."/>
            <person name="Seto K."/>
            <person name="Myers J."/>
            <person name="Bonds A."/>
            <person name="Quandt C.A."/>
            <person name="Barry K."/>
            <person name="Liu P."/>
            <person name="Grigoriev I."/>
            <person name="Longcore J.E."/>
            <person name="James T.Y."/>
        </authorList>
    </citation>
    <scope>NUCLEOTIDE SEQUENCE</scope>
    <source>
        <strain evidence="1">JEL0476</strain>
    </source>
</reference>
<keyword evidence="2" id="KW-1185">Reference proteome</keyword>
<name>A0AAD5TWX1_9FUNG</name>
<evidence type="ECO:0008006" key="3">
    <source>
        <dbReference type="Google" id="ProtNLM"/>
    </source>
</evidence>
<evidence type="ECO:0000313" key="2">
    <source>
        <dbReference type="Proteomes" id="UP001211065"/>
    </source>
</evidence>
<proteinExistence type="predicted"/>
<dbReference type="AlphaFoldDB" id="A0AAD5TWX1"/>
<accession>A0AAD5TWX1</accession>
<protein>
    <recommendedName>
        <fullName evidence="3">F-box domain-containing protein</fullName>
    </recommendedName>
</protein>
<organism evidence="1 2">
    <name type="scientific">Clydaea vesicula</name>
    <dbReference type="NCBI Taxonomy" id="447962"/>
    <lineage>
        <taxon>Eukaryota</taxon>
        <taxon>Fungi</taxon>
        <taxon>Fungi incertae sedis</taxon>
        <taxon>Chytridiomycota</taxon>
        <taxon>Chytridiomycota incertae sedis</taxon>
        <taxon>Chytridiomycetes</taxon>
        <taxon>Lobulomycetales</taxon>
        <taxon>Lobulomycetaceae</taxon>
        <taxon>Clydaea</taxon>
    </lineage>
</organism>
<sequence>MLTDECIYKGEIKGQKENTNESTLKKFNFCKNEKKLNILNYLPTEIVVQIFNDFLKTKGSRKNIITLTKVSKSFRRIALKILNSQYKLGILELFQPVSDSNSNRYEKFCKKKLRFIETIFSSYERLTFRFAGYNYEKNMFEFIPFSKDRCFVVKNDTSDVVFGRDEESEVPKEEKNEFLIKQSSLISPTSPPLSLKVGNLNDFDFSFKATLKKAVGKVRPGVRVEEYAKEQNYYSLPIQLTQSNIFNENGRNILDFNGIKLVVNTEYDKKGQVNVEVENVYTSVEIFELNVNKVKSEYHTIEPFRIEIGGFS</sequence>
<gene>
    <name evidence="1" type="ORF">HK099_007456</name>
</gene>
<evidence type="ECO:0000313" key="1">
    <source>
        <dbReference type="EMBL" id="KAJ3213330.1"/>
    </source>
</evidence>
<comment type="caution">
    <text evidence="1">The sequence shown here is derived from an EMBL/GenBank/DDBJ whole genome shotgun (WGS) entry which is preliminary data.</text>
</comment>
<dbReference type="Proteomes" id="UP001211065">
    <property type="component" value="Unassembled WGS sequence"/>
</dbReference>